<evidence type="ECO:0000256" key="5">
    <source>
        <dbReference type="ARBA" id="ARBA00022475"/>
    </source>
</evidence>
<reference evidence="15 16" key="1">
    <citation type="submission" date="2018-06" db="EMBL/GenBank/DDBJ databases">
        <authorList>
            <consortium name="Pathogen Informatics"/>
            <person name="Doyle S."/>
        </authorList>
    </citation>
    <scope>NUCLEOTIDE SEQUENCE [LARGE SCALE GENOMIC DNA]</scope>
    <source>
        <strain evidence="15 16">NCTC10418</strain>
    </source>
</reference>
<proteinExistence type="inferred from homology"/>
<organism evidence="15 16">
    <name type="scientific">Escherichia coli</name>
    <dbReference type="NCBI Taxonomy" id="562"/>
    <lineage>
        <taxon>Bacteria</taxon>
        <taxon>Pseudomonadati</taxon>
        <taxon>Pseudomonadota</taxon>
        <taxon>Gammaproteobacteria</taxon>
        <taxon>Enterobacterales</taxon>
        <taxon>Enterobacteriaceae</taxon>
        <taxon>Escherichia</taxon>
    </lineage>
</organism>
<dbReference type="GO" id="GO:0008863">
    <property type="term" value="F:formate dehydrogenase (NAD+) activity"/>
    <property type="evidence" value="ECO:0007669"/>
    <property type="project" value="InterPro"/>
</dbReference>
<accession>A0A376L3W5</accession>
<dbReference type="Pfam" id="PF01292">
    <property type="entry name" value="Ni_hydr_CYTB"/>
    <property type="match status" value="1"/>
</dbReference>
<name>A0A376L3W5_ECOLX</name>
<evidence type="ECO:0000256" key="7">
    <source>
        <dbReference type="ARBA" id="ARBA00022692"/>
    </source>
</evidence>
<dbReference type="GO" id="GO:0015944">
    <property type="term" value="P:formate oxidation"/>
    <property type="evidence" value="ECO:0007669"/>
    <property type="project" value="TreeGrafter"/>
</dbReference>
<evidence type="ECO:0000256" key="6">
    <source>
        <dbReference type="ARBA" id="ARBA00022617"/>
    </source>
</evidence>
<dbReference type="GO" id="GO:0009061">
    <property type="term" value="P:anaerobic respiration"/>
    <property type="evidence" value="ECO:0007669"/>
    <property type="project" value="TreeGrafter"/>
</dbReference>
<dbReference type="InterPro" id="IPR006471">
    <property type="entry name" value="Formate_DH_gsu"/>
</dbReference>
<evidence type="ECO:0000313" key="16">
    <source>
        <dbReference type="Proteomes" id="UP000255460"/>
    </source>
</evidence>
<comment type="cofactor">
    <cofactor evidence="1">
        <name>heme</name>
        <dbReference type="ChEBI" id="CHEBI:30413"/>
    </cofactor>
</comment>
<feature type="domain" description="Cytochrome b561 bacterial/Ni-hydrogenase" evidence="14">
    <location>
        <begin position="2"/>
        <end position="134"/>
    </location>
</feature>
<dbReference type="GO" id="GO:0009326">
    <property type="term" value="C:formate dehydrogenase complex"/>
    <property type="evidence" value="ECO:0007669"/>
    <property type="project" value="InterPro"/>
</dbReference>
<evidence type="ECO:0000256" key="12">
    <source>
        <dbReference type="ARBA" id="ARBA00023136"/>
    </source>
</evidence>
<keyword evidence="5" id="KW-1003">Cell membrane</keyword>
<dbReference type="Proteomes" id="UP000255460">
    <property type="component" value="Unassembled WGS sequence"/>
</dbReference>
<evidence type="ECO:0000256" key="8">
    <source>
        <dbReference type="ARBA" id="ARBA00022723"/>
    </source>
</evidence>
<comment type="similarity">
    <text evidence="3">Belongs to the formate dehydrogenase gamma subunit family.</text>
</comment>
<evidence type="ECO:0000256" key="2">
    <source>
        <dbReference type="ARBA" id="ARBA00004651"/>
    </source>
</evidence>
<evidence type="ECO:0000313" key="15">
    <source>
        <dbReference type="EMBL" id="STE89545.1"/>
    </source>
</evidence>
<dbReference type="GO" id="GO:0046872">
    <property type="term" value="F:metal ion binding"/>
    <property type="evidence" value="ECO:0007669"/>
    <property type="project" value="UniProtKB-KW"/>
</dbReference>
<keyword evidence="9" id="KW-0249">Electron transport</keyword>
<keyword evidence="10 13" id="KW-1133">Transmembrane helix</keyword>
<keyword evidence="12 13" id="KW-0472">Membrane</keyword>
<keyword evidence="8" id="KW-0479">Metal-binding</keyword>
<keyword evidence="6" id="KW-0349">Heme</keyword>
<evidence type="ECO:0000256" key="1">
    <source>
        <dbReference type="ARBA" id="ARBA00001971"/>
    </source>
</evidence>
<dbReference type="EMBL" id="UFZQ01000001">
    <property type="protein sequence ID" value="STE89545.1"/>
    <property type="molecule type" value="Genomic_DNA"/>
</dbReference>
<dbReference type="AlphaFoldDB" id="A0A376L3W5"/>
<evidence type="ECO:0000256" key="10">
    <source>
        <dbReference type="ARBA" id="ARBA00022989"/>
    </source>
</evidence>
<sequence length="213" mass="24766">MRYTAPERINHWITAFCFILAAVSGLGFLFPSFNWLMQIMGTPQLARILHPFVGVVMFASFIIMFFRYWHHNLINRDDIFWAKNIRKIVVNEEVGDTGRYNFGQKCVFWAAIIFLVLLLVSGVIIWRPYFCACFLNPGDPIRVNAAFICRSGVNCGYHGAYLRRPLGERHDYPPWWKDGLPAPGRRNITRAGTVRSARQRKRKLNEYSHNPAR</sequence>
<dbReference type="InterPro" id="IPR016174">
    <property type="entry name" value="Di-haem_cyt_TM"/>
</dbReference>
<feature type="transmembrane region" description="Helical" evidence="13">
    <location>
        <begin position="12"/>
        <end position="36"/>
    </location>
</feature>
<dbReference type="GO" id="GO:0022904">
    <property type="term" value="P:respiratory electron transport chain"/>
    <property type="evidence" value="ECO:0007669"/>
    <property type="project" value="InterPro"/>
</dbReference>
<keyword evidence="11" id="KW-0408">Iron</keyword>
<dbReference type="Gene3D" id="1.20.950.20">
    <property type="entry name" value="Transmembrane di-heme cytochromes, Chain C"/>
    <property type="match status" value="1"/>
</dbReference>
<dbReference type="NCBIfam" id="TIGR01583">
    <property type="entry name" value="formate-DH-gamm"/>
    <property type="match status" value="1"/>
</dbReference>
<dbReference type="PANTHER" id="PTHR30074">
    <property type="entry name" value="FORMATE DEHYDROGENASE, NITRATE-INDUCIBLE, CYTOCHROME B556 FDN SUBUNIT"/>
    <property type="match status" value="1"/>
</dbReference>
<dbReference type="PANTHER" id="PTHR30074:SF2">
    <property type="entry name" value="FORMATE DEHYDROGENASE, CYTOCHROME B556(FDO) SUBUNIT"/>
    <property type="match status" value="1"/>
</dbReference>
<evidence type="ECO:0000256" key="11">
    <source>
        <dbReference type="ARBA" id="ARBA00023004"/>
    </source>
</evidence>
<dbReference type="GO" id="GO:0005886">
    <property type="term" value="C:plasma membrane"/>
    <property type="evidence" value="ECO:0007669"/>
    <property type="project" value="UniProtKB-SubCell"/>
</dbReference>
<dbReference type="GO" id="GO:0009055">
    <property type="term" value="F:electron transfer activity"/>
    <property type="evidence" value="ECO:0007669"/>
    <property type="project" value="InterPro"/>
</dbReference>
<evidence type="ECO:0000256" key="9">
    <source>
        <dbReference type="ARBA" id="ARBA00022982"/>
    </source>
</evidence>
<evidence type="ECO:0000256" key="4">
    <source>
        <dbReference type="ARBA" id="ARBA00022448"/>
    </source>
</evidence>
<evidence type="ECO:0000256" key="13">
    <source>
        <dbReference type="SAM" id="Phobius"/>
    </source>
</evidence>
<keyword evidence="7 13" id="KW-0812">Transmembrane</keyword>
<evidence type="ECO:0000259" key="14">
    <source>
        <dbReference type="Pfam" id="PF01292"/>
    </source>
</evidence>
<dbReference type="SUPFAM" id="SSF81342">
    <property type="entry name" value="Transmembrane di-heme cytochromes"/>
    <property type="match status" value="1"/>
</dbReference>
<keyword evidence="4" id="KW-0813">Transport</keyword>
<comment type="subcellular location">
    <subcellularLocation>
        <location evidence="2">Cell membrane</location>
        <topology evidence="2">Multi-pass membrane protein</topology>
    </subcellularLocation>
</comment>
<evidence type="ECO:0000256" key="3">
    <source>
        <dbReference type="ARBA" id="ARBA00010747"/>
    </source>
</evidence>
<gene>
    <name evidence="15" type="primary">fdoI</name>
    <name evidence="15" type="ORF">NCTC10418_07292</name>
</gene>
<dbReference type="GO" id="GO:0036397">
    <property type="term" value="F:formate dehydrogenase (quinone) activity"/>
    <property type="evidence" value="ECO:0007669"/>
    <property type="project" value="TreeGrafter"/>
</dbReference>
<dbReference type="InterPro" id="IPR051817">
    <property type="entry name" value="FDH_cytochrome_b556_subunit"/>
</dbReference>
<dbReference type="InterPro" id="IPR011577">
    <property type="entry name" value="Cyt_b561_bac/Ni-Hgenase"/>
</dbReference>
<feature type="transmembrane region" description="Helical" evidence="13">
    <location>
        <begin position="48"/>
        <end position="66"/>
    </location>
</feature>
<feature type="transmembrane region" description="Helical" evidence="13">
    <location>
        <begin position="106"/>
        <end position="126"/>
    </location>
</feature>
<protein>
    <submittedName>
        <fullName evidence="15">Formate dehydrogenase, cytochrome b556(Fdo) subunit</fullName>
    </submittedName>
</protein>